<sequence>MIKRLLVILGVTVVVLGVVGGGCAYSIVDVARRMVNFQLTLNGSSYKTFRWCTNALPFTDKVEKLMNKKWVIVLQNNTELRPTGGFMGSFATIMTKCAADKRQCGIKDIKFSDIYEPDGKLPGHVEPPYPIQEAFGQGWWKLRDANWDPDFASSAGTISWFLEQGGEGLIDGVVGVNLSTITSILEVLGPLKMVTYDETVTAKNFYNLAQKYAETRTTGNKTDKRGFLGAVGTALVEEIKSAGLVDQIKLAKLMAGELESKQILIWAKDGALQEDMVRMRWDGGLGAGWNEVGDYVYVVDSNLGANKSDCCIERSLVQEVAKKDGLAQVSLRVIRKNNNPTEVPIPPYFWGGEYVDYVRVIVPVEANKISGVRVGGIELKQMTEEDFKIPNSLRWGRSEGQYNVELKQGFYVIGFWMTVKAGETGEASVLWESRRGAADKYELWVKRQPGIETFNYQLTVNNKIAVKEKVDKDRWYSVLLGG</sequence>
<dbReference type="STRING" id="1797263.A2397_03750"/>
<dbReference type="InterPro" id="IPR025101">
    <property type="entry name" value="DUF4012"/>
</dbReference>
<dbReference type="Pfam" id="PF13196">
    <property type="entry name" value="DUF4012"/>
    <property type="match status" value="1"/>
</dbReference>
<gene>
    <name evidence="1" type="ORF">A2397_03750</name>
</gene>
<name>A0A1F4ZS81_9BACT</name>
<dbReference type="PROSITE" id="PS51257">
    <property type="entry name" value="PROKAR_LIPOPROTEIN"/>
    <property type="match status" value="1"/>
</dbReference>
<protein>
    <recommendedName>
        <fullName evidence="3">DUF4012 domain-containing protein</fullName>
    </recommendedName>
</protein>
<comment type="caution">
    <text evidence="1">The sequence shown here is derived from an EMBL/GenBank/DDBJ whole genome shotgun (WGS) entry which is preliminary data.</text>
</comment>
<reference evidence="1 2" key="1">
    <citation type="journal article" date="2016" name="Nat. Commun.">
        <title>Thousands of microbial genomes shed light on interconnected biogeochemical processes in an aquifer system.</title>
        <authorList>
            <person name="Anantharaman K."/>
            <person name="Brown C.T."/>
            <person name="Hug L.A."/>
            <person name="Sharon I."/>
            <person name="Castelle C.J."/>
            <person name="Probst A.J."/>
            <person name="Thomas B.C."/>
            <person name="Singh A."/>
            <person name="Wilkins M.J."/>
            <person name="Karaoz U."/>
            <person name="Brodie E.L."/>
            <person name="Williams K.H."/>
            <person name="Hubbard S.S."/>
            <person name="Banfield J.F."/>
        </authorList>
    </citation>
    <scope>NUCLEOTIDE SEQUENCE [LARGE SCALE GENOMIC DNA]</scope>
</reference>
<dbReference type="Proteomes" id="UP000176424">
    <property type="component" value="Unassembled WGS sequence"/>
</dbReference>
<evidence type="ECO:0000313" key="2">
    <source>
        <dbReference type="Proteomes" id="UP000176424"/>
    </source>
</evidence>
<evidence type="ECO:0008006" key="3">
    <source>
        <dbReference type="Google" id="ProtNLM"/>
    </source>
</evidence>
<organism evidence="1 2">
    <name type="scientific">Candidatus Amesbacteria bacterium RIFOXYB1_FULL_44_23</name>
    <dbReference type="NCBI Taxonomy" id="1797263"/>
    <lineage>
        <taxon>Bacteria</taxon>
        <taxon>Candidatus Amesiibacteriota</taxon>
    </lineage>
</organism>
<proteinExistence type="predicted"/>
<accession>A0A1F4ZS81</accession>
<evidence type="ECO:0000313" key="1">
    <source>
        <dbReference type="EMBL" id="OGD08317.1"/>
    </source>
</evidence>
<dbReference type="AlphaFoldDB" id="A0A1F4ZS81"/>
<dbReference type="EMBL" id="MEXR01000060">
    <property type="protein sequence ID" value="OGD08317.1"/>
    <property type="molecule type" value="Genomic_DNA"/>
</dbReference>